<dbReference type="GO" id="GO:0015074">
    <property type="term" value="P:DNA integration"/>
    <property type="evidence" value="ECO:0007669"/>
    <property type="project" value="UniProtKB-KW"/>
</dbReference>
<evidence type="ECO:0000313" key="8">
    <source>
        <dbReference type="Proteomes" id="UP000294668"/>
    </source>
</evidence>
<organism evidence="5 7">
    <name type="scientific">Lentilactobacillus parakefiri</name>
    <dbReference type="NCBI Taxonomy" id="152332"/>
    <lineage>
        <taxon>Bacteria</taxon>
        <taxon>Bacillati</taxon>
        <taxon>Bacillota</taxon>
        <taxon>Bacilli</taxon>
        <taxon>Lactobacillales</taxon>
        <taxon>Lactobacillaceae</taxon>
        <taxon>Lentilactobacillus</taxon>
    </lineage>
</organism>
<comment type="similarity">
    <text evidence="1">Belongs to the 'phage' integrase family.</text>
</comment>
<evidence type="ECO:0000313" key="5">
    <source>
        <dbReference type="EMBL" id="GAW72065.1"/>
    </source>
</evidence>
<reference evidence="5 7" key="1">
    <citation type="journal article" date="2017" name="Biosci Microbiota Food Health">
        <title>Genomic characterization reconfirms the taxonomic status of Lactobacillus parakefiri.</title>
        <authorList>
            <person name="Tanizawa Y."/>
            <person name="Kobayashi H."/>
            <person name="Kaminuma E."/>
            <person name="Sakamoto M."/>
            <person name="Ohkuma M."/>
            <person name="Nakamura Y."/>
            <person name="Arita M."/>
            <person name="Tohno M."/>
        </authorList>
    </citation>
    <scope>NUCLEOTIDE SEQUENCE [LARGE SCALE GENOMIC DNA]</scope>
    <source>
        <strain evidence="5 7">JCM 8573</strain>
    </source>
</reference>
<sequence length="421" mass="47987">MSISKTKSGSYQVNVYIPSDVRQALGVNHSRLAQVVKTKLKAHELETNYLNQINQARMGKVSNLAVHNSAITFESFYKKEWLPAYLSGSTGHAGQVPRLSTSNLTQRLFRLHILPLFGSYTLIELNNNPSLVIDKLSQHAITFANVKQLSSYTSQVFAEAKYRKYLNSDNISPEIHRVPPTRKIQLKRHREVNGGDALTVNELLDWFNAVEYDYQSQKLCRQDYVMFYLTLFIGDRKSETYGLQWSDISLKQGYIDIIHSLDENGNLQPTKEGKQTRVKITHKLVLLLRVWKVQQFQQLVAAGINPTPQQFVFTYTNARGQVNQPVNPFYLNNRLKTIRKRHPELAKTHPHALRHTFATIAHQGGASMEEISKALTHSDTKTTRDYVDTPAIVTLSTFNKFESQLMKAKEKPANPNGFADQ</sequence>
<dbReference type="PANTHER" id="PTHR30629">
    <property type="entry name" value="PROPHAGE INTEGRASE"/>
    <property type="match status" value="1"/>
</dbReference>
<reference evidence="6 8" key="2">
    <citation type="journal article" date="2019" name="Appl. Microbiol. Biotechnol.">
        <title>Uncovering carbohydrate metabolism through a genotype-phenotype association study of 56 lactic acid bacteria genomes.</title>
        <authorList>
            <person name="Buron-Moles G."/>
            <person name="Chailyan A."/>
            <person name="Dolejs I."/>
            <person name="Forster J."/>
            <person name="Miks M.H."/>
        </authorList>
    </citation>
    <scope>NUCLEOTIDE SEQUENCE [LARGE SCALE GENOMIC DNA]</scope>
    <source>
        <strain evidence="6 8">DSM 10551</strain>
    </source>
</reference>
<dbReference type="EMBL" id="PUFL01000052">
    <property type="protein sequence ID" value="TDG91691.1"/>
    <property type="molecule type" value="Genomic_DNA"/>
</dbReference>
<dbReference type="AlphaFoldDB" id="A0A224VB25"/>
<evidence type="ECO:0000259" key="4">
    <source>
        <dbReference type="PROSITE" id="PS51898"/>
    </source>
</evidence>
<dbReference type="InterPro" id="IPR002104">
    <property type="entry name" value="Integrase_catalytic"/>
</dbReference>
<accession>A0A224VB25</accession>
<dbReference type="Pfam" id="PF00589">
    <property type="entry name" value="Phage_integrase"/>
    <property type="match status" value="1"/>
</dbReference>
<protein>
    <submittedName>
        <fullName evidence="5">Phage integrase</fullName>
    </submittedName>
</protein>
<dbReference type="OrthoDB" id="283809at2"/>
<dbReference type="EMBL" id="BDGB01000054">
    <property type="protein sequence ID" value="GAW72065.1"/>
    <property type="molecule type" value="Genomic_DNA"/>
</dbReference>
<dbReference type="CDD" id="cd01189">
    <property type="entry name" value="INT_ICEBs1_C_like"/>
    <property type="match status" value="1"/>
</dbReference>
<dbReference type="Proteomes" id="UP000294668">
    <property type="component" value="Unassembled WGS sequence"/>
</dbReference>
<dbReference type="GO" id="GO:0006310">
    <property type="term" value="P:DNA recombination"/>
    <property type="evidence" value="ECO:0007669"/>
    <property type="project" value="UniProtKB-KW"/>
</dbReference>
<evidence type="ECO:0000313" key="6">
    <source>
        <dbReference type="EMBL" id="TDG91691.1"/>
    </source>
</evidence>
<dbReference type="GO" id="GO:0003677">
    <property type="term" value="F:DNA binding"/>
    <property type="evidence" value="ECO:0007669"/>
    <property type="project" value="InterPro"/>
</dbReference>
<evidence type="ECO:0000256" key="2">
    <source>
        <dbReference type="ARBA" id="ARBA00022908"/>
    </source>
</evidence>
<name>A0A224VB25_9LACO</name>
<dbReference type="Gene3D" id="1.10.443.10">
    <property type="entry name" value="Intergrase catalytic core"/>
    <property type="match status" value="1"/>
</dbReference>
<keyword evidence="2" id="KW-0229">DNA integration</keyword>
<dbReference type="PANTHER" id="PTHR30629:SF2">
    <property type="entry name" value="PROPHAGE INTEGRASE INTS-RELATED"/>
    <property type="match status" value="1"/>
</dbReference>
<feature type="domain" description="Tyr recombinase" evidence="4">
    <location>
        <begin position="193"/>
        <end position="399"/>
    </location>
</feature>
<proteinExistence type="inferred from homology"/>
<comment type="caution">
    <text evidence="5">The sequence shown here is derived from an EMBL/GenBank/DDBJ whole genome shotgun (WGS) entry which is preliminary data.</text>
</comment>
<dbReference type="InterPro" id="IPR011010">
    <property type="entry name" value="DNA_brk_join_enz"/>
</dbReference>
<reference evidence="6" key="3">
    <citation type="submission" date="2019-02" db="EMBL/GenBank/DDBJ databases">
        <authorList>
            <person name="Buron G."/>
            <person name="Chaylann A."/>
            <person name="Dolejs I."/>
            <person name="Forster J."/>
            <person name="Miks M.H."/>
        </authorList>
    </citation>
    <scope>NUCLEOTIDE SEQUENCE</scope>
    <source>
        <strain evidence="6">DSM 10551</strain>
    </source>
</reference>
<gene>
    <name evidence="6" type="ORF">C5L28_000263</name>
    <name evidence="5" type="ORF">LPKJCM_01173</name>
</gene>
<dbReference type="InterPro" id="IPR050808">
    <property type="entry name" value="Phage_Integrase"/>
</dbReference>
<evidence type="ECO:0000313" key="7">
    <source>
        <dbReference type="Proteomes" id="UP000214739"/>
    </source>
</evidence>
<dbReference type="SUPFAM" id="SSF56349">
    <property type="entry name" value="DNA breaking-rejoining enzymes"/>
    <property type="match status" value="1"/>
</dbReference>
<evidence type="ECO:0000256" key="1">
    <source>
        <dbReference type="ARBA" id="ARBA00008857"/>
    </source>
</evidence>
<evidence type="ECO:0000256" key="3">
    <source>
        <dbReference type="ARBA" id="ARBA00023172"/>
    </source>
</evidence>
<dbReference type="PROSITE" id="PS51898">
    <property type="entry name" value="TYR_RECOMBINASE"/>
    <property type="match status" value="1"/>
</dbReference>
<keyword evidence="3" id="KW-0233">DNA recombination</keyword>
<dbReference type="InterPro" id="IPR013762">
    <property type="entry name" value="Integrase-like_cat_sf"/>
</dbReference>
<dbReference type="Proteomes" id="UP000214739">
    <property type="component" value="Unassembled WGS sequence"/>
</dbReference>
<dbReference type="RefSeq" id="WP_057962145.1">
    <property type="nucleotide sequence ID" value="NZ_BAAAXO010000003.1"/>
</dbReference>
<keyword evidence="8" id="KW-1185">Reference proteome</keyword>